<evidence type="ECO:0000256" key="1">
    <source>
        <dbReference type="SAM" id="MobiDB-lite"/>
    </source>
</evidence>
<comment type="caution">
    <text evidence="2">The sequence shown here is derived from an EMBL/GenBank/DDBJ whole genome shotgun (WGS) entry which is preliminary data.</text>
</comment>
<reference evidence="2 3" key="1">
    <citation type="journal article" date="2023" name="Plants (Basel)">
        <title>Bridging the Gap: Combining Genomics and Transcriptomics Approaches to Understand Stylosanthes scabra, an Orphan Legume from the Brazilian Caatinga.</title>
        <authorList>
            <person name="Ferreira-Neto J.R.C."/>
            <person name="da Silva M.D."/>
            <person name="Binneck E."/>
            <person name="de Melo N.F."/>
            <person name="da Silva R.H."/>
            <person name="de Melo A.L.T.M."/>
            <person name="Pandolfi V."/>
            <person name="Bustamante F.O."/>
            <person name="Brasileiro-Vidal A.C."/>
            <person name="Benko-Iseppon A.M."/>
        </authorList>
    </citation>
    <scope>NUCLEOTIDE SEQUENCE [LARGE SCALE GENOMIC DNA]</scope>
    <source>
        <tissue evidence="2">Leaves</tissue>
    </source>
</reference>
<accession>A0ABU6XZM5</accession>
<protein>
    <submittedName>
        <fullName evidence="2">Uncharacterized protein</fullName>
    </submittedName>
</protein>
<evidence type="ECO:0000313" key="3">
    <source>
        <dbReference type="Proteomes" id="UP001341840"/>
    </source>
</evidence>
<organism evidence="2 3">
    <name type="scientific">Stylosanthes scabra</name>
    <dbReference type="NCBI Taxonomy" id="79078"/>
    <lineage>
        <taxon>Eukaryota</taxon>
        <taxon>Viridiplantae</taxon>
        <taxon>Streptophyta</taxon>
        <taxon>Embryophyta</taxon>
        <taxon>Tracheophyta</taxon>
        <taxon>Spermatophyta</taxon>
        <taxon>Magnoliopsida</taxon>
        <taxon>eudicotyledons</taxon>
        <taxon>Gunneridae</taxon>
        <taxon>Pentapetalae</taxon>
        <taxon>rosids</taxon>
        <taxon>fabids</taxon>
        <taxon>Fabales</taxon>
        <taxon>Fabaceae</taxon>
        <taxon>Papilionoideae</taxon>
        <taxon>50 kb inversion clade</taxon>
        <taxon>dalbergioids sensu lato</taxon>
        <taxon>Dalbergieae</taxon>
        <taxon>Pterocarpus clade</taxon>
        <taxon>Stylosanthes</taxon>
    </lineage>
</organism>
<evidence type="ECO:0000313" key="2">
    <source>
        <dbReference type="EMBL" id="MED6202965.1"/>
    </source>
</evidence>
<sequence>MSSTGRGDDVWWPERLATWYEGWRGRGSPQVLVTVHEGDLRGTQRYYDWFAAAARHGRFLSRAADLADPRWNMAPPGIPADAIYPRDELVMPEDAPAPRRRGDHQPRPRQAAPARGKLSRHKYNYTQLLYVLFYYIPVSKNCPQGHTNGPWASCSILLASANVL</sequence>
<feature type="non-terminal residue" evidence="2">
    <location>
        <position position="164"/>
    </location>
</feature>
<proteinExistence type="predicted"/>
<dbReference type="EMBL" id="JASCZI010218006">
    <property type="protein sequence ID" value="MED6202965.1"/>
    <property type="molecule type" value="Genomic_DNA"/>
</dbReference>
<dbReference type="Proteomes" id="UP001341840">
    <property type="component" value="Unassembled WGS sequence"/>
</dbReference>
<gene>
    <name evidence="2" type="ORF">PIB30_110848</name>
</gene>
<keyword evidence="3" id="KW-1185">Reference proteome</keyword>
<name>A0ABU6XZM5_9FABA</name>
<feature type="region of interest" description="Disordered" evidence="1">
    <location>
        <begin position="93"/>
        <end position="117"/>
    </location>
</feature>